<dbReference type="Proteomes" id="UP000598467">
    <property type="component" value="Unassembled WGS sequence"/>
</dbReference>
<protein>
    <submittedName>
        <fullName evidence="2">Antitermination protein</fullName>
    </submittedName>
</protein>
<feature type="chain" id="PRO_5037427579" evidence="1">
    <location>
        <begin position="22"/>
        <end position="90"/>
    </location>
</feature>
<dbReference type="AlphaFoldDB" id="A0A926S6X3"/>
<organism evidence="2 3">
    <name type="scientific">Roseibium aggregatum</name>
    <dbReference type="NCBI Taxonomy" id="187304"/>
    <lineage>
        <taxon>Bacteria</taxon>
        <taxon>Pseudomonadati</taxon>
        <taxon>Pseudomonadota</taxon>
        <taxon>Alphaproteobacteria</taxon>
        <taxon>Hyphomicrobiales</taxon>
        <taxon>Stappiaceae</taxon>
        <taxon>Roseibium</taxon>
    </lineage>
</organism>
<feature type="signal peptide" evidence="1">
    <location>
        <begin position="1"/>
        <end position="21"/>
    </location>
</feature>
<evidence type="ECO:0000313" key="2">
    <source>
        <dbReference type="EMBL" id="MBD1548031.1"/>
    </source>
</evidence>
<evidence type="ECO:0000256" key="1">
    <source>
        <dbReference type="SAM" id="SignalP"/>
    </source>
</evidence>
<name>A0A926S6X3_9HYPH</name>
<dbReference type="RefSeq" id="WP_190292769.1">
    <property type="nucleotide sequence ID" value="NZ_JABFCZ010000019.1"/>
</dbReference>
<dbReference type="EMBL" id="JABFCZ010000019">
    <property type="protein sequence ID" value="MBD1548031.1"/>
    <property type="molecule type" value="Genomic_DNA"/>
</dbReference>
<proteinExistence type="predicted"/>
<gene>
    <name evidence="2" type="ORF">HK439_17325</name>
</gene>
<comment type="caution">
    <text evidence="2">The sequence shown here is derived from an EMBL/GenBank/DDBJ whole genome shotgun (WGS) entry which is preliminary data.</text>
</comment>
<evidence type="ECO:0000313" key="3">
    <source>
        <dbReference type="Proteomes" id="UP000598467"/>
    </source>
</evidence>
<reference evidence="2" key="1">
    <citation type="submission" date="2020-05" db="EMBL/GenBank/DDBJ databases">
        <title>Identification of trans-AT polyketide cluster in two marine bacteria, producers of a novel glutaramide-containing polyketide sesbanimide D and analogs.</title>
        <authorList>
            <person name="Kacar D."/>
            <person name="Rodriguez P."/>
            <person name="Canedo L."/>
            <person name="Gonzalez E."/>
            <person name="Galan B."/>
            <person name="De La Calle F."/>
            <person name="Garcia J.L."/>
        </authorList>
    </citation>
    <scope>NUCLEOTIDE SEQUENCE</scope>
    <source>
        <strain evidence="2">PHM038</strain>
    </source>
</reference>
<keyword evidence="1" id="KW-0732">Signal</keyword>
<accession>A0A926S6X3</accession>
<sequence length="90" mass="9292">MRIVTVAVAAAALAGAIYSSASGQQKDTDLRRIDCSRMTVFAPRSGTSADDVCRSYGGVAKIGAAPSETGLVILVRNQPMGGFDGQTTVR</sequence>